<dbReference type="Proteomes" id="UP000827549">
    <property type="component" value="Chromosome 2"/>
</dbReference>
<keyword evidence="2" id="KW-1185">Reference proteome</keyword>
<dbReference type="GeneID" id="87806607"/>
<accession>A0AAF0Y3Y5</accession>
<gene>
    <name evidence="1" type="ORF">LOC62_02G003363</name>
</gene>
<reference evidence="1" key="1">
    <citation type="submission" date="2023-10" db="EMBL/GenBank/DDBJ databases">
        <authorList>
            <person name="Noh H."/>
        </authorList>
    </citation>
    <scope>NUCLEOTIDE SEQUENCE</scope>
    <source>
        <strain evidence="1">DUCC4014</strain>
    </source>
</reference>
<dbReference type="AlphaFoldDB" id="A0AAF0Y3Y5"/>
<evidence type="ECO:0000313" key="2">
    <source>
        <dbReference type="Proteomes" id="UP000827549"/>
    </source>
</evidence>
<name>A0AAF0Y3Y5_9TREE</name>
<dbReference type="RefSeq" id="XP_062625880.1">
    <property type="nucleotide sequence ID" value="XM_062769896.1"/>
</dbReference>
<organism evidence="1 2">
    <name type="scientific">Vanrija pseudolonga</name>
    <dbReference type="NCBI Taxonomy" id="143232"/>
    <lineage>
        <taxon>Eukaryota</taxon>
        <taxon>Fungi</taxon>
        <taxon>Dikarya</taxon>
        <taxon>Basidiomycota</taxon>
        <taxon>Agaricomycotina</taxon>
        <taxon>Tremellomycetes</taxon>
        <taxon>Trichosporonales</taxon>
        <taxon>Trichosporonaceae</taxon>
        <taxon>Vanrija</taxon>
    </lineage>
</organism>
<dbReference type="EMBL" id="CP086715">
    <property type="protein sequence ID" value="WOO79848.1"/>
    <property type="molecule type" value="Genomic_DNA"/>
</dbReference>
<sequence>MLQTVVPMSKKLPCRLTATDTGCDDAKGDMDNHAATPGQNGTPVTSGSHNVNLHVGNHLHSAAAAAGTGMQQGGNGYDEAAHHQAFEEAFHYIVDELKPIKTTMIKQMKDERKTLIAAPMLFCPEQLYESHRRRFRLDDQGNISAALSTAYEIYKANMEEYNLGVGILGGGMATYEDFQGCCIDRFDDYVNHYLMKIVYPAA</sequence>
<protein>
    <submittedName>
        <fullName evidence="1">Uncharacterized protein</fullName>
    </submittedName>
</protein>
<proteinExistence type="predicted"/>
<evidence type="ECO:0000313" key="1">
    <source>
        <dbReference type="EMBL" id="WOO79848.1"/>
    </source>
</evidence>